<sequence length="213" mass="23728">MESDLFAQMKFEGFVATGWCYMILHRACQSFRAKAPIQVHFGKLDDSVDFLYVMHRGCIPTLLLPCESFSCETWTMFSHPWAINLVGSSHRVGRLTGNVTSGKGFAVAHALFGGLVFLFELGEGLEASCALNAPIDWDELLAQAWLLVSRSWFDLQLVNTLQFGLSMNLVSGNNKNFLSHDFDVAGCQSTGKNRKLLGFHLKYTFTNAVDMLS</sequence>
<dbReference type="EMBL" id="BSYO01000010">
    <property type="protein sequence ID" value="GMH11027.1"/>
    <property type="molecule type" value="Genomic_DNA"/>
</dbReference>
<organism evidence="1 2">
    <name type="scientific">Nepenthes gracilis</name>
    <name type="common">Slender pitcher plant</name>
    <dbReference type="NCBI Taxonomy" id="150966"/>
    <lineage>
        <taxon>Eukaryota</taxon>
        <taxon>Viridiplantae</taxon>
        <taxon>Streptophyta</taxon>
        <taxon>Embryophyta</taxon>
        <taxon>Tracheophyta</taxon>
        <taxon>Spermatophyta</taxon>
        <taxon>Magnoliopsida</taxon>
        <taxon>eudicotyledons</taxon>
        <taxon>Gunneridae</taxon>
        <taxon>Pentapetalae</taxon>
        <taxon>Caryophyllales</taxon>
        <taxon>Nepenthaceae</taxon>
        <taxon>Nepenthes</taxon>
    </lineage>
</organism>
<accession>A0AAD3SI08</accession>
<dbReference type="AlphaFoldDB" id="A0AAD3SI08"/>
<name>A0AAD3SI08_NEPGR</name>
<protein>
    <submittedName>
        <fullName evidence="1">Uncharacterized protein</fullName>
    </submittedName>
</protein>
<proteinExistence type="predicted"/>
<dbReference type="Proteomes" id="UP001279734">
    <property type="component" value="Unassembled WGS sequence"/>
</dbReference>
<evidence type="ECO:0000313" key="1">
    <source>
        <dbReference type="EMBL" id="GMH11027.1"/>
    </source>
</evidence>
<comment type="caution">
    <text evidence="1">The sequence shown here is derived from an EMBL/GenBank/DDBJ whole genome shotgun (WGS) entry which is preliminary data.</text>
</comment>
<reference evidence="1" key="1">
    <citation type="submission" date="2023-05" db="EMBL/GenBank/DDBJ databases">
        <title>Nepenthes gracilis genome sequencing.</title>
        <authorList>
            <person name="Fukushima K."/>
        </authorList>
    </citation>
    <scope>NUCLEOTIDE SEQUENCE</scope>
    <source>
        <strain evidence="1">SING2019-196</strain>
    </source>
</reference>
<keyword evidence="2" id="KW-1185">Reference proteome</keyword>
<evidence type="ECO:0000313" key="2">
    <source>
        <dbReference type="Proteomes" id="UP001279734"/>
    </source>
</evidence>
<gene>
    <name evidence="1" type="ORF">Nepgr_012868</name>
</gene>